<dbReference type="AlphaFoldDB" id="A0A5B7H7E7"/>
<feature type="compositionally biased region" description="Polar residues" evidence="1">
    <location>
        <begin position="1"/>
        <end position="13"/>
    </location>
</feature>
<dbReference type="EMBL" id="VSRR010028039">
    <property type="protein sequence ID" value="MPC68571.1"/>
    <property type="molecule type" value="Genomic_DNA"/>
</dbReference>
<dbReference type="Proteomes" id="UP000324222">
    <property type="component" value="Unassembled WGS sequence"/>
</dbReference>
<reference evidence="2 3" key="1">
    <citation type="submission" date="2019-05" db="EMBL/GenBank/DDBJ databases">
        <title>Another draft genome of Portunus trituberculatus and its Hox gene families provides insights of decapod evolution.</title>
        <authorList>
            <person name="Jeong J.-H."/>
            <person name="Song I."/>
            <person name="Kim S."/>
            <person name="Choi T."/>
            <person name="Kim D."/>
            <person name="Ryu S."/>
            <person name="Kim W."/>
        </authorList>
    </citation>
    <scope>NUCLEOTIDE SEQUENCE [LARGE SCALE GENOMIC DNA]</scope>
    <source>
        <tissue evidence="2">Muscle</tissue>
    </source>
</reference>
<sequence length="164" mass="17511">MFTGSRHSPTPASHGTGRIKAGNAHPDTPPHVSPLFSSALYSTIWVLESWSSLSESGSTTTTNTTTTTTSCQAVGGVQDISLYGRYITPCFAFFSFVLPNNIYVGTVYLSHLSPSAAPGGAVNTSVMGLYWARRPACRKPDGRRCTGIPVFPLNPSEGWAASHW</sequence>
<proteinExistence type="predicted"/>
<organism evidence="2 3">
    <name type="scientific">Portunus trituberculatus</name>
    <name type="common">Swimming crab</name>
    <name type="synonym">Neptunus trituberculatus</name>
    <dbReference type="NCBI Taxonomy" id="210409"/>
    <lineage>
        <taxon>Eukaryota</taxon>
        <taxon>Metazoa</taxon>
        <taxon>Ecdysozoa</taxon>
        <taxon>Arthropoda</taxon>
        <taxon>Crustacea</taxon>
        <taxon>Multicrustacea</taxon>
        <taxon>Malacostraca</taxon>
        <taxon>Eumalacostraca</taxon>
        <taxon>Eucarida</taxon>
        <taxon>Decapoda</taxon>
        <taxon>Pleocyemata</taxon>
        <taxon>Brachyura</taxon>
        <taxon>Eubrachyura</taxon>
        <taxon>Portunoidea</taxon>
        <taxon>Portunidae</taxon>
        <taxon>Portuninae</taxon>
        <taxon>Portunus</taxon>
    </lineage>
</organism>
<evidence type="ECO:0000256" key="1">
    <source>
        <dbReference type="SAM" id="MobiDB-lite"/>
    </source>
</evidence>
<feature type="region of interest" description="Disordered" evidence="1">
    <location>
        <begin position="1"/>
        <end position="27"/>
    </location>
</feature>
<protein>
    <submittedName>
        <fullName evidence="2">Uncharacterized protein</fullName>
    </submittedName>
</protein>
<gene>
    <name evidence="2" type="ORF">E2C01_062773</name>
</gene>
<evidence type="ECO:0000313" key="2">
    <source>
        <dbReference type="EMBL" id="MPC68571.1"/>
    </source>
</evidence>
<name>A0A5B7H7E7_PORTR</name>
<comment type="caution">
    <text evidence="2">The sequence shown here is derived from an EMBL/GenBank/DDBJ whole genome shotgun (WGS) entry which is preliminary data.</text>
</comment>
<accession>A0A5B7H7E7</accession>
<keyword evidence="3" id="KW-1185">Reference proteome</keyword>
<evidence type="ECO:0000313" key="3">
    <source>
        <dbReference type="Proteomes" id="UP000324222"/>
    </source>
</evidence>